<protein>
    <recommendedName>
        <fullName evidence="3">RHS repeat-associated core domain-containing protein</fullName>
    </recommendedName>
</protein>
<evidence type="ECO:0000313" key="2">
    <source>
        <dbReference type="Proteomes" id="UP000198773"/>
    </source>
</evidence>
<sequence>MQPDPFIQAPLNTQNYNRYSYVLNNPMSYTDPSGYLFKKASKFVRRYWKIGVAIGVTYFTAGAASGWVSTWGSTWYTAATATTTATFTTAGSMAVGSIAGAAGGFVGGGLATGNAKGALRGAFTGALSGAAGGYAGHGELGGWADGARRVGASALGGCAAGKASGGSCGKGARLAAIAQAMSLGIEKFTTERPAYATASEGHVIKQDPTTYTGTDIWNPCLDICDAATGAGGNAYSHVGIANVKNDMPKWLNENGALLGPTAKYIPGMNSGAVFHDVLVGTSQRALGIWNTNQGGYTAVVGRVMTNQLTIVPAISMNYVALGVNSYKYYYRELHRDD</sequence>
<dbReference type="STRING" id="152573.SAMN04488051_1203"/>
<accession>A0A1H4G5B6</accession>
<dbReference type="Proteomes" id="UP000198773">
    <property type="component" value="Unassembled WGS sequence"/>
</dbReference>
<evidence type="ECO:0008006" key="3">
    <source>
        <dbReference type="Google" id="ProtNLM"/>
    </source>
</evidence>
<dbReference type="EMBL" id="FNRM01000020">
    <property type="protein sequence ID" value="SEB04789.1"/>
    <property type="molecule type" value="Genomic_DNA"/>
</dbReference>
<dbReference type="AlphaFoldDB" id="A0A1H4G5B6"/>
<keyword evidence="2" id="KW-1185">Reference proteome</keyword>
<name>A0A1H4G5B6_ALKAM</name>
<reference evidence="1 2" key="1">
    <citation type="submission" date="2016-10" db="EMBL/GenBank/DDBJ databases">
        <authorList>
            <person name="de Groot N.N."/>
        </authorList>
    </citation>
    <scope>NUCLEOTIDE SEQUENCE [LARGE SCALE GENOMIC DNA]</scope>
    <source>
        <strain evidence="1 2">CGMCC 1.3430</strain>
    </source>
</reference>
<evidence type="ECO:0000313" key="1">
    <source>
        <dbReference type="EMBL" id="SEB04789.1"/>
    </source>
</evidence>
<dbReference type="Gene3D" id="2.180.10.10">
    <property type="entry name" value="RHS repeat-associated core"/>
    <property type="match status" value="1"/>
</dbReference>
<organism evidence="1 2">
    <name type="scientific">Alkalimonas amylolytica</name>
    <dbReference type="NCBI Taxonomy" id="152573"/>
    <lineage>
        <taxon>Bacteria</taxon>
        <taxon>Pseudomonadati</taxon>
        <taxon>Pseudomonadota</taxon>
        <taxon>Gammaproteobacteria</taxon>
        <taxon>Alkalimonas</taxon>
    </lineage>
</organism>
<gene>
    <name evidence="1" type="ORF">SAMN04488051_1203</name>
</gene>
<proteinExistence type="predicted"/>